<organism evidence="1 2">
    <name type="scientific">Fasciola hepatica</name>
    <name type="common">Liver fluke</name>
    <dbReference type="NCBI Taxonomy" id="6192"/>
    <lineage>
        <taxon>Eukaryota</taxon>
        <taxon>Metazoa</taxon>
        <taxon>Spiralia</taxon>
        <taxon>Lophotrochozoa</taxon>
        <taxon>Platyhelminthes</taxon>
        <taxon>Trematoda</taxon>
        <taxon>Digenea</taxon>
        <taxon>Plagiorchiida</taxon>
        <taxon>Echinostomata</taxon>
        <taxon>Echinostomatoidea</taxon>
        <taxon>Fasciolidae</taxon>
        <taxon>Fasciola</taxon>
    </lineage>
</organism>
<evidence type="ECO:0000313" key="2">
    <source>
        <dbReference type="Proteomes" id="UP001189180"/>
    </source>
</evidence>
<dbReference type="Proteomes" id="UP001189180">
    <property type="component" value="Unassembled WGS sequence"/>
</dbReference>
<reference evidence="1 2" key="1">
    <citation type="submission" date="2024-08" db="EMBL/GenBank/DDBJ databases">
        <authorList>
            <person name="Paterson S."/>
        </authorList>
    </citation>
    <scope>NUCLEOTIDE SEQUENCE [LARGE SCALE GENOMIC DNA]</scope>
</reference>
<comment type="caution">
    <text evidence="1">The sequence shown here is derived from an EMBL/GenBank/DDBJ whole genome shotgun (WGS) entry which is preliminary data.</text>
</comment>
<gene>
    <name evidence="1" type="ORF">FHB240107_LOCUS10324</name>
</gene>
<evidence type="ECO:0008006" key="3">
    <source>
        <dbReference type="Google" id="ProtNLM"/>
    </source>
</evidence>
<name>A0ABC9HGR8_FASHE</name>
<dbReference type="AlphaFoldDB" id="A0ABC9HGR8"/>
<sequence length="69" mass="7710">MVKSSILFIFLPTDAIASKYIGHCFALQTESCYNLSARCENLPEPELLITVSVSSQINQSVFNTSLRRI</sequence>
<dbReference type="EMBL" id="CANUEZ050000222">
    <property type="protein sequence ID" value="CAM0512635.1"/>
    <property type="molecule type" value="Genomic_DNA"/>
</dbReference>
<evidence type="ECO:0000313" key="1">
    <source>
        <dbReference type="EMBL" id="CAM0512635.1"/>
    </source>
</evidence>
<proteinExistence type="predicted"/>
<accession>A0ABC9HGR8</accession>
<protein>
    <recommendedName>
        <fullName evidence="3">Secreted protein</fullName>
    </recommendedName>
</protein>
<keyword evidence="2" id="KW-1185">Reference proteome</keyword>